<comment type="function">
    <text evidence="7">Immune regulatory cytokine.</text>
</comment>
<feature type="signal peptide" evidence="7">
    <location>
        <begin position="1"/>
        <end position="25"/>
    </location>
</feature>
<dbReference type="EMBL" id="JAINUG010000351">
    <property type="protein sequence ID" value="KAJ8377498.1"/>
    <property type="molecule type" value="Genomic_DNA"/>
</dbReference>
<evidence type="ECO:0000256" key="3">
    <source>
        <dbReference type="ARBA" id="ARBA00022514"/>
    </source>
</evidence>
<protein>
    <recommendedName>
        <fullName evidence="7">Interleukin family protein</fullName>
    </recommendedName>
</protein>
<reference evidence="8" key="1">
    <citation type="journal article" date="2023" name="Science">
        <title>Genome structures resolve the early diversification of teleost fishes.</title>
        <authorList>
            <person name="Parey E."/>
            <person name="Louis A."/>
            <person name="Montfort J."/>
            <person name="Bouchez O."/>
            <person name="Roques C."/>
            <person name="Iampietro C."/>
            <person name="Lluch J."/>
            <person name="Castinel A."/>
            <person name="Donnadieu C."/>
            <person name="Desvignes T."/>
            <person name="Floi Bucao C."/>
            <person name="Jouanno E."/>
            <person name="Wen M."/>
            <person name="Mejri S."/>
            <person name="Dirks R."/>
            <person name="Jansen H."/>
            <person name="Henkel C."/>
            <person name="Chen W.J."/>
            <person name="Zahm M."/>
            <person name="Cabau C."/>
            <person name="Klopp C."/>
            <person name="Thompson A.W."/>
            <person name="Robinson-Rechavi M."/>
            <person name="Braasch I."/>
            <person name="Lecointre G."/>
            <person name="Bobe J."/>
            <person name="Postlethwait J.H."/>
            <person name="Berthelot C."/>
            <person name="Roest Crollius H."/>
            <person name="Guiguen Y."/>
        </authorList>
    </citation>
    <scope>NUCLEOTIDE SEQUENCE</scope>
    <source>
        <strain evidence="8">NC1722</strain>
    </source>
</reference>
<dbReference type="GO" id="GO:0005125">
    <property type="term" value="F:cytokine activity"/>
    <property type="evidence" value="ECO:0007669"/>
    <property type="project" value="UniProtKB-UniRule"/>
</dbReference>
<sequence>MAMSLYSTALWSALLFPLLPGGVDGVPLLPGGVDSTRRCCAFEENFHLRLKELRTSFVKLKGYYEDRDEIETALLDASVLQEIGSPSGCRAINDVLRFYLDTVLPQAEERSEQLKGPIASITNIFHELKRELLHCVSVEGRASLPSGDVLNVNERTSQ</sequence>
<dbReference type="PANTHER" id="PTHR48482">
    <property type="entry name" value="INTERLEUKIN-19-RELATED"/>
    <property type="match status" value="1"/>
</dbReference>
<evidence type="ECO:0000256" key="6">
    <source>
        <dbReference type="ARBA" id="ARBA00023157"/>
    </source>
</evidence>
<comment type="similarity">
    <text evidence="2 7">Belongs to the IL-10 family.</text>
</comment>
<dbReference type="Gene3D" id="1.20.1250.10">
    <property type="match status" value="1"/>
</dbReference>
<dbReference type="GO" id="GO:0005615">
    <property type="term" value="C:extracellular space"/>
    <property type="evidence" value="ECO:0007669"/>
    <property type="project" value="UniProtKB-UniRule"/>
</dbReference>
<dbReference type="Proteomes" id="UP001221898">
    <property type="component" value="Unassembled WGS sequence"/>
</dbReference>
<keyword evidence="9" id="KW-1185">Reference proteome</keyword>
<accession>A0AAD7W301</accession>
<evidence type="ECO:0000256" key="2">
    <source>
        <dbReference type="ARBA" id="ARBA00008813"/>
    </source>
</evidence>
<dbReference type="PANTHER" id="PTHR48482:SF5">
    <property type="entry name" value="INTERLEUKIN-10"/>
    <property type="match status" value="1"/>
</dbReference>
<gene>
    <name evidence="8" type="ORF">AAFF_G00259660</name>
</gene>
<comment type="caution">
    <text evidence="8">The sequence shown here is derived from an EMBL/GenBank/DDBJ whole genome shotgun (WGS) entry which is preliminary data.</text>
</comment>
<proteinExistence type="inferred from homology"/>
<evidence type="ECO:0000313" key="8">
    <source>
        <dbReference type="EMBL" id="KAJ8377498.1"/>
    </source>
</evidence>
<evidence type="ECO:0000256" key="5">
    <source>
        <dbReference type="ARBA" id="ARBA00022729"/>
    </source>
</evidence>
<evidence type="ECO:0000256" key="4">
    <source>
        <dbReference type="ARBA" id="ARBA00022525"/>
    </source>
</evidence>
<dbReference type="Pfam" id="PF00726">
    <property type="entry name" value="IL10"/>
    <property type="match status" value="1"/>
</dbReference>
<keyword evidence="3 7" id="KW-0202">Cytokine</keyword>
<keyword evidence="4 7" id="KW-0964">Secreted</keyword>
<dbReference type="InterPro" id="IPR009079">
    <property type="entry name" value="4_helix_cytokine-like_core"/>
</dbReference>
<dbReference type="InterPro" id="IPR020443">
    <property type="entry name" value="IL-10/19/20/24/26"/>
</dbReference>
<dbReference type="AlphaFoldDB" id="A0AAD7W301"/>
<dbReference type="SUPFAM" id="SSF47266">
    <property type="entry name" value="4-helical cytokines"/>
    <property type="match status" value="1"/>
</dbReference>
<keyword evidence="5 7" id="KW-0732">Signal</keyword>
<keyword evidence="6" id="KW-1015">Disulfide bond</keyword>
<evidence type="ECO:0000256" key="1">
    <source>
        <dbReference type="ARBA" id="ARBA00004613"/>
    </source>
</evidence>
<name>A0AAD7W301_9TELE</name>
<evidence type="ECO:0000256" key="7">
    <source>
        <dbReference type="RuleBase" id="RU368043"/>
    </source>
</evidence>
<feature type="chain" id="PRO_5041778468" description="Interleukin family protein" evidence="7">
    <location>
        <begin position="26"/>
        <end position="158"/>
    </location>
</feature>
<evidence type="ECO:0000313" key="9">
    <source>
        <dbReference type="Proteomes" id="UP001221898"/>
    </source>
</evidence>
<organism evidence="8 9">
    <name type="scientific">Aldrovandia affinis</name>
    <dbReference type="NCBI Taxonomy" id="143900"/>
    <lineage>
        <taxon>Eukaryota</taxon>
        <taxon>Metazoa</taxon>
        <taxon>Chordata</taxon>
        <taxon>Craniata</taxon>
        <taxon>Vertebrata</taxon>
        <taxon>Euteleostomi</taxon>
        <taxon>Actinopterygii</taxon>
        <taxon>Neopterygii</taxon>
        <taxon>Teleostei</taxon>
        <taxon>Notacanthiformes</taxon>
        <taxon>Halosauridae</taxon>
        <taxon>Aldrovandia</taxon>
    </lineage>
</organism>
<comment type="subcellular location">
    <subcellularLocation>
        <location evidence="1 7">Secreted</location>
    </subcellularLocation>
</comment>